<feature type="transmembrane region" description="Helical" evidence="7">
    <location>
        <begin position="222"/>
        <end position="243"/>
    </location>
</feature>
<comment type="subcellular location">
    <subcellularLocation>
        <location evidence="1">Cell membrane</location>
        <topology evidence="1">Multi-pass membrane protein</topology>
    </subcellularLocation>
</comment>
<evidence type="ECO:0000256" key="1">
    <source>
        <dbReference type="ARBA" id="ARBA00004651"/>
    </source>
</evidence>
<sequence length="249" mass="27003">MRKTVLALSVYLAWALIFSLYHLPSGKPLLPPSISHPLGTYVNGLDMINVNARAVVDTLLFGLLVSSVEVAIGITYGALAGNLCGTVRSVMMRVADGVNSLPRVPLLMAIILLFATPEITFVKANFFLTAIVVALTGWPVISRQASEILCKQNPISGVDVIPLMDKLKSSYGYVLPIIKRYSIISVIDGVAVYTALGVIAGVGDPNYPTLTTLLNSSRLFAYWWLFLPPAAFRALFLVLLFLVSDYVVK</sequence>
<dbReference type="GeneID" id="55640442"/>
<reference evidence="8 9" key="1">
    <citation type="submission" date="2020-02" db="EMBL/GenBank/DDBJ databases">
        <title>Comparative genome analysis reveals the metabolism and evolution of the thermophilic archaeal genus Metallosphaera.</title>
        <authorList>
            <person name="Jiang C."/>
        </authorList>
    </citation>
    <scope>NUCLEOTIDE SEQUENCE [LARGE SCALE GENOMIC DNA]</scope>
    <source>
        <strain evidence="8 9">Ric-A</strain>
    </source>
</reference>
<dbReference type="InterPro" id="IPR035906">
    <property type="entry name" value="MetI-like_sf"/>
</dbReference>
<dbReference type="AlphaFoldDB" id="A0A6N0NTG2"/>
<evidence type="ECO:0000256" key="4">
    <source>
        <dbReference type="ARBA" id="ARBA00022692"/>
    </source>
</evidence>
<dbReference type="RefSeq" id="WP_174628723.1">
    <property type="nucleotide sequence ID" value="NZ_CP049074.1"/>
</dbReference>
<dbReference type="CDD" id="cd06261">
    <property type="entry name" value="TM_PBP2"/>
    <property type="match status" value="1"/>
</dbReference>
<evidence type="ECO:0000313" key="8">
    <source>
        <dbReference type="EMBL" id="QKQ99128.1"/>
    </source>
</evidence>
<dbReference type="SUPFAM" id="SSF161098">
    <property type="entry name" value="MetI-like"/>
    <property type="match status" value="1"/>
</dbReference>
<gene>
    <name evidence="8" type="ORF">GWK48_00810</name>
</gene>
<dbReference type="InterPro" id="IPR050366">
    <property type="entry name" value="BP-dependent_transpt_permease"/>
</dbReference>
<dbReference type="GO" id="GO:0005886">
    <property type="term" value="C:plasma membrane"/>
    <property type="evidence" value="ECO:0007669"/>
    <property type="project" value="UniProtKB-SubCell"/>
</dbReference>
<evidence type="ECO:0000256" key="5">
    <source>
        <dbReference type="ARBA" id="ARBA00022989"/>
    </source>
</evidence>
<evidence type="ECO:0000256" key="3">
    <source>
        <dbReference type="ARBA" id="ARBA00022475"/>
    </source>
</evidence>
<keyword evidence="6 7" id="KW-0472">Membrane</keyword>
<dbReference type="KEGG" id="mten:GWK48_00810"/>
<evidence type="ECO:0000313" key="9">
    <source>
        <dbReference type="Proteomes" id="UP000509301"/>
    </source>
</evidence>
<evidence type="ECO:0000256" key="7">
    <source>
        <dbReference type="SAM" id="Phobius"/>
    </source>
</evidence>
<keyword evidence="3" id="KW-1003">Cell membrane</keyword>
<proteinExistence type="predicted"/>
<dbReference type="GO" id="GO:0055085">
    <property type="term" value="P:transmembrane transport"/>
    <property type="evidence" value="ECO:0007669"/>
    <property type="project" value="InterPro"/>
</dbReference>
<accession>A0A6N0NTG2</accession>
<organism evidence="8 9">
    <name type="scientific">Metallosphaera tengchongensis</name>
    <dbReference type="NCBI Taxonomy" id="1532350"/>
    <lineage>
        <taxon>Archaea</taxon>
        <taxon>Thermoproteota</taxon>
        <taxon>Thermoprotei</taxon>
        <taxon>Sulfolobales</taxon>
        <taxon>Sulfolobaceae</taxon>
        <taxon>Metallosphaera</taxon>
    </lineage>
</organism>
<keyword evidence="9" id="KW-1185">Reference proteome</keyword>
<evidence type="ECO:0000256" key="2">
    <source>
        <dbReference type="ARBA" id="ARBA00022448"/>
    </source>
</evidence>
<feature type="transmembrane region" description="Helical" evidence="7">
    <location>
        <begin position="100"/>
        <end position="116"/>
    </location>
</feature>
<evidence type="ECO:0000256" key="6">
    <source>
        <dbReference type="ARBA" id="ARBA00023136"/>
    </source>
</evidence>
<dbReference type="OrthoDB" id="41628at2157"/>
<feature type="transmembrane region" description="Helical" evidence="7">
    <location>
        <begin position="59"/>
        <end position="79"/>
    </location>
</feature>
<dbReference type="InterPro" id="IPR000515">
    <property type="entry name" value="MetI-like"/>
</dbReference>
<dbReference type="Proteomes" id="UP000509301">
    <property type="component" value="Chromosome"/>
</dbReference>
<dbReference type="PANTHER" id="PTHR43386:SF1">
    <property type="entry name" value="D,D-DIPEPTIDE TRANSPORT SYSTEM PERMEASE PROTEIN DDPC-RELATED"/>
    <property type="match status" value="1"/>
</dbReference>
<dbReference type="PANTHER" id="PTHR43386">
    <property type="entry name" value="OLIGOPEPTIDE TRANSPORT SYSTEM PERMEASE PROTEIN APPC"/>
    <property type="match status" value="1"/>
</dbReference>
<keyword evidence="4 7" id="KW-0812">Transmembrane</keyword>
<feature type="transmembrane region" description="Helical" evidence="7">
    <location>
        <begin position="181"/>
        <end position="202"/>
    </location>
</feature>
<feature type="transmembrane region" description="Helical" evidence="7">
    <location>
        <begin position="122"/>
        <end position="141"/>
    </location>
</feature>
<dbReference type="EMBL" id="CP049074">
    <property type="protein sequence ID" value="QKQ99128.1"/>
    <property type="molecule type" value="Genomic_DNA"/>
</dbReference>
<keyword evidence="2" id="KW-0813">Transport</keyword>
<keyword evidence="5 7" id="KW-1133">Transmembrane helix</keyword>
<name>A0A6N0NTG2_9CREN</name>
<protein>
    <submittedName>
        <fullName evidence="8">Peptide ABC transporter permease</fullName>
    </submittedName>
</protein>